<keyword evidence="2" id="KW-1133">Transmembrane helix</keyword>
<evidence type="ECO:0000256" key="1">
    <source>
        <dbReference type="SAM" id="MobiDB-lite"/>
    </source>
</evidence>
<feature type="region of interest" description="Disordered" evidence="1">
    <location>
        <begin position="1"/>
        <end position="29"/>
    </location>
</feature>
<keyword evidence="2" id="KW-0472">Membrane</keyword>
<feature type="compositionally biased region" description="Polar residues" evidence="1">
    <location>
        <begin position="1"/>
        <end position="11"/>
    </location>
</feature>
<evidence type="ECO:0000256" key="2">
    <source>
        <dbReference type="SAM" id="Phobius"/>
    </source>
</evidence>
<evidence type="ECO:0000313" key="4">
    <source>
        <dbReference type="Proteomes" id="UP000799302"/>
    </source>
</evidence>
<organism evidence="3 4">
    <name type="scientific">Microthyrium microscopicum</name>
    <dbReference type="NCBI Taxonomy" id="703497"/>
    <lineage>
        <taxon>Eukaryota</taxon>
        <taxon>Fungi</taxon>
        <taxon>Dikarya</taxon>
        <taxon>Ascomycota</taxon>
        <taxon>Pezizomycotina</taxon>
        <taxon>Dothideomycetes</taxon>
        <taxon>Dothideomycetes incertae sedis</taxon>
        <taxon>Microthyriales</taxon>
        <taxon>Microthyriaceae</taxon>
        <taxon>Microthyrium</taxon>
    </lineage>
</organism>
<proteinExistence type="predicted"/>
<accession>A0A6A6U721</accession>
<dbReference type="EMBL" id="MU004237">
    <property type="protein sequence ID" value="KAF2667750.1"/>
    <property type="molecule type" value="Genomic_DNA"/>
</dbReference>
<sequence length="288" mass="31845">MKRNTSHSSGTLVVPNLRPNDPTKMHNQLPPPLSLKPVVSLQCPILAPVPIKHPISAPLPISPLPARPPQPSSITPIVKWPDSTLASNATIIPTANETSNTTTIPPHFSIKKPACTHGPYAYYSWPCGNFWYTMAVICSFWIAINLVATTLACAIAYVSEKRDRPDMSEMPRGLSRGGMGGLDRPPTYQERDPLAPAGSGGDYRLFGHTWTEKTPAYQGNDKAAGLPRRWDEKTPAYRARESNVVYPAYEGRRRDEKTPTRDEVDFDEYDLSLRVSFGSAEVQKGVYD</sequence>
<protein>
    <submittedName>
        <fullName evidence="3">Uncharacterized protein</fullName>
    </submittedName>
</protein>
<keyword evidence="2" id="KW-0812">Transmembrane</keyword>
<dbReference type="Proteomes" id="UP000799302">
    <property type="component" value="Unassembled WGS sequence"/>
</dbReference>
<dbReference type="AlphaFoldDB" id="A0A6A6U721"/>
<gene>
    <name evidence="3" type="ORF">BT63DRAFT_415279</name>
</gene>
<keyword evidence="4" id="KW-1185">Reference proteome</keyword>
<feature type="transmembrane region" description="Helical" evidence="2">
    <location>
        <begin position="130"/>
        <end position="158"/>
    </location>
</feature>
<name>A0A6A6U721_9PEZI</name>
<reference evidence="3" key="1">
    <citation type="journal article" date="2020" name="Stud. Mycol.">
        <title>101 Dothideomycetes genomes: a test case for predicting lifestyles and emergence of pathogens.</title>
        <authorList>
            <person name="Haridas S."/>
            <person name="Albert R."/>
            <person name="Binder M."/>
            <person name="Bloem J."/>
            <person name="Labutti K."/>
            <person name="Salamov A."/>
            <person name="Andreopoulos B."/>
            <person name="Baker S."/>
            <person name="Barry K."/>
            <person name="Bills G."/>
            <person name="Bluhm B."/>
            <person name="Cannon C."/>
            <person name="Castanera R."/>
            <person name="Culley D."/>
            <person name="Daum C."/>
            <person name="Ezra D."/>
            <person name="Gonzalez J."/>
            <person name="Henrissat B."/>
            <person name="Kuo A."/>
            <person name="Liang C."/>
            <person name="Lipzen A."/>
            <person name="Lutzoni F."/>
            <person name="Magnuson J."/>
            <person name="Mondo S."/>
            <person name="Nolan M."/>
            <person name="Ohm R."/>
            <person name="Pangilinan J."/>
            <person name="Park H.-J."/>
            <person name="Ramirez L."/>
            <person name="Alfaro M."/>
            <person name="Sun H."/>
            <person name="Tritt A."/>
            <person name="Yoshinaga Y."/>
            <person name="Zwiers L.-H."/>
            <person name="Turgeon B."/>
            <person name="Goodwin S."/>
            <person name="Spatafora J."/>
            <person name="Crous P."/>
            <person name="Grigoriev I."/>
        </authorList>
    </citation>
    <scope>NUCLEOTIDE SEQUENCE</scope>
    <source>
        <strain evidence="3">CBS 115976</strain>
    </source>
</reference>
<feature type="region of interest" description="Disordered" evidence="1">
    <location>
        <begin position="165"/>
        <end position="194"/>
    </location>
</feature>
<evidence type="ECO:0000313" key="3">
    <source>
        <dbReference type="EMBL" id="KAF2667750.1"/>
    </source>
</evidence>